<name>A0AAN8VXH2_9MAGN</name>
<dbReference type="AlphaFoldDB" id="A0AAN8VXH2"/>
<dbReference type="Gene3D" id="3.40.50.670">
    <property type="match status" value="1"/>
</dbReference>
<dbReference type="GO" id="GO:0003677">
    <property type="term" value="F:DNA binding"/>
    <property type="evidence" value="ECO:0007669"/>
    <property type="project" value="InterPro"/>
</dbReference>
<proteinExistence type="predicted"/>
<dbReference type="Proteomes" id="UP001370490">
    <property type="component" value="Unassembled WGS sequence"/>
</dbReference>
<evidence type="ECO:0000313" key="3">
    <source>
        <dbReference type="Proteomes" id="UP001370490"/>
    </source>
</evidence>
<feature type="domain" description="DNA gyrase B subunit C-terminal" evidence="1">
    <location>
        <begin position="1"/>
        <end position="43"/>
    </location>
</feature>
<sequence length="72" mass="8178">MMPALLWETTLDPEKRMLKQLVIEDATEPNVVFSSTMGARVRKFLVFLLKIASVLEIRAIYFTFQPLMGGSS</sequence>
<evidence type="ECO:0000259" key="1">
    <source>
        <dbReference type="Pfam" id="PF00986"/>
    </source>
</evidence>
<dbReference type="EMBL" id="JBAMMX010000004">
    <property type="protein sequence ID" value="KAK6942170.1"/>
    <property type="molecule type" value="Genomic_DNA"/>
</dbReference>
<dbReference type="GO" id="GO:0006265">
    <property type="term" value="P:DNA topological change"/>
    <property type="evidence" value="ECO:0007669"/>
    <property type="project" value="InterPro"/>
</dbReference>
<organism evidence="2 3">
    <name type="scientific">Dillenia turbinata</name>
    <dbReference type="NCBI Taxonomy" id="194707"/>
    <lineage>
        <taxon>Eukaryota</taxon>
        <taxon>Viridiplantae</taxon>
        <taxon>Streptophyta</taxon>
        <taxon>Embryophyta</taxon>
        <taxon>Tracheophyta</taxon>
        <taxon>Spermatophyta</taxon>
        <taxon>Magnoliopsida</taxon>
        <taxon>eudicotyledons</taxon>
        <taxon>Gunneridae</taxon>
        <taxon>Pentapetalae</taxon>
        <taxon>Dilleniales</taxon>
        <taxon>Dilleniaceae</taxon>
        <taxon>Dillenia</taxon>
    </lineage>
</organism>
<dbReference type="GO" id="GO:0005524">
    <property type="term" value="F:ATP binding"/>
    <property type="evidence" value="ECO:0007669"/>
    <property type="project" value="InterPro"/>
</dbReference>
<protein>
    <submittedName>
        <fullName evidence="2">DNA gyrase B subunit, C-terminal</fullName>
    </submittedName>
</protein>
<dbReference type="Pfam" id="PF00986">
    <property type="entry name" value="DNA_gyraseB_C"/>
    <property type="match status" value="1"/>
</dbReference>
<gene>
    <name evidence="2" type="ORF">RJ641_027547</name>
</gene>
<evidence type="ECO:0000313" key="2">
    <source>
        <dbReference type="EMBL" id="KAK6942170.1"/>
    </source>
</evidence>
<dbReference type="GO" id="GO:0003918">
    <property type="term" value="F:DNA topoisomerase type II (double strand cut, ATP-hydrolyzing) activity"/>
    <property type="evidence" value="ECO:0007669"/>
    <property type="project" value="InterPro"/>
</dbReference>
<keyword evidence="3" id="KW-1185">Reference proteome</keyword>
<dbReference type="InterPro" id="IPR002288">
    <property type="entry name" value="DNA_gyrase_B_C"/>
</dbReference>
<accession>A0AAN8VXH2</accession>
<dbReference type="InterPro" id="IPR013759">
    <property type="entry name" value="Topo_IIA_B_C"/>
</dbReference>
<comment type="caution">
    <text evidence="2">The sequence shown here is derived from an EMBL/GenBank/DDBJ whole genome shotgun (WGS) entry which is preliminary data.</text>
</comment>
<reference evidence="2 3" key="1">
    <citation type="submission" date="2023-12" db="EMBL/GenBank/DDBJ databases">
        <title>A high-quality genome assembly for Dillenia turbinata (Dilleniales).</title>
        <authorList>
            <person name="Chanderbali A."/>
        </authorList>
    </citation>
    <scope>NUCLEOTIDE SEQUENCE [LARGE SCALE GENOMIC DNA]</scope>
    <source>
        <strain evidence="2">LSX21</strain>
        <tissue evidence="2">Leaf</tissue>
    </source>
</reference>